<evidence type="ECO:0000256" key="1">
    <source>
        <dbReference type="ARBA" id="ARBA00004141"/>
    </source>
</evidence>
<gene>
    <name evidence="8" type="ORF">B0I31_11680</name>
</gene>
<keyword evidence="4 6" id="KW-0472">Membrane</keyword>
<dbReference type="OrthoDB" id="9255971at2"/>
<keyword evidence="9" id="KW-1185">Reference proteome</keyword>
<dbReference type="Pfam" id="PF01061">
    <property type="entry name" value="ABC2_membrane"/>
    <property type="match status" value="1"/>
</dbReference>
<dbReference type="Proteomes" id="UP000241118">
    <property type="component" value="Unassembled WGS sequence"/>
</dbReference>
<reference evidence="8 9" key="1">
    <citation type="submission" date="2018-03" db="EMBL/GenBank/DDBJ databases">
        <title>Genomic Encyclopedia of Type Strains, Phase III (KMG-III): the genomes of soil and plant-associated and newly described type strains.</title>
        <authorList>
            <person name="Whitman W."/>
        </authorList>
    </citation>
    <scope>NUCLEOTIDE SEQUENCE [LARGE SCALE GENOMIC DNA]</scope>
    <source>
        <strain evidence="8 9">CGMCC 4.7097</strain>
    </source>
</reference>
<feature type="transmembrane region" description="Helical" evidence="6">
    <location>
        <begin position="156"/>
        <end position="178"/>
    </location>
</feature>
<evidence type="ECO:0000313" key="8">
    <source>
        <dbReference type="EMBL" id="PSL52004.1"/>
    </source>
</evidence>
<dbReference type="GO" id="GO:0043190">
    <property type="term" value="C:ATP-binding cassette (ABC) transporter complex"/>
    <property type="evidence" value="ECO:0007669"/>
    <property type="project" value="InterPro"/>
</dbReference>
<feature type="transmembrane region" description="Helical" evidence="6">
    <location>
        <begin position="185"/>
        <end position="205"/>
    </location>
</feature>
<keyword evidence="6" id="KW-0813">Transport</keyword>
<dbReference type="PANTHER" id="PTHR43229">
    <property type="entry name" value="NODULATION PROTEIN J"/>
    <property type="match status" value="1"/>
</dbReference>
<dbReference type="GO" id="GO:0046677">
    <property type="term" value="P:response to antibiotic"/>
    <property type="evidence" value="ECO:0007669"/>
    <property type="project" value="UniProtKB-KW"/>
</dbReference>
<evidence type="ECO:0000259" key="7">
    <source>
        <dbReference type="PROSITE" id="PS51012"/>
    </source>
</evidence>
<proteinExistence type="inferred from homology"/>
<name>A0A2P8I0M6_SACCR</name>
<dbReference type="InterPro" id="IPR047817">
    <property type="entry name" value="ABC2_TM_bact-type"/>
</dbReference>
<protein>
    <recommendedName>
        <fullName evidence="6">Transport permease protein</fullName>
    </recommendedName>
</protein>
<keyword evidence="6" id="KW-1003">Cell membrane</keyword>
<dbReference type="RefSeq" id="WP_106619413.1">
    <property type="nucleotide sequence ID" value="NZ_PYAX01000016.1"/>
</dbReference>
<feature type="transmembrane region" description="Helical" evidence="6">
    <location>
        <begin position="242"/>
        <end position="264"/>
    </location>
</feature>
<accession>A0A2P8I0M6</accession>
<evidence type="ECO:0000256" key="4">
    <source>
        <dbReference type="ARBA" id="ARBA00023136"/>
    </source>
</evidence>
<feature type="transmembrane region" description="Helical" evidence="6">
    <location>
        <begin position="74"/>
        <end position="98"/>
    </location>
</feature>
<feature type="transmembrane region" description="Helical" evidence="6">
    <location>
        <begin position="38"/>
        <end position="62"/>
    </location>
</feature>
<dbReference type="EMBL" id="PYAX01000016">
    <property type="protein sequence ID" value="PSL52004.1"/>
    <property type="molecule type" value="Genomic_DNA"/>
</dbReference>
<comment type="caution">
    <text evidence="8">The sequence shown here is derived from an EMBL/GenBank/DDBJ whole genome shotgun (WGS) entry which is preliminary data.</text>
</comment>
<keyword evidence="2 6" id="KW-0812">Transmembrane</keyword>
<evidence type="ECO:0000256" key="5">
    <source>
        <dbReference type="ARBA" id="ARBA00023251"/>
    </source>
</evidence>
<evidence type="ECO:0000256" key="2">
    <source>
        <dbReference type="ARBA" id="ARBA00022692"/>
    </source>
</evidence>
<dbReference type="InterPro" id="IPR051784">
    <property type="entry name" value="Nod_factor_ABC_transporter"/>
</dbReference>
<sequence length="272" mass="28721">MTVASGARPARATRLGQWAQELRALLRRWYLQLVRERAHLVLTLCQPAFWLVFFGLGVGGLVDHATVGTDDYTGFILPGVIGSTVIGSAISGAVPLLWDKETGYLHKLLSMPINRGSVLLSRLLFQVVVTGVQVAFILLVAVVLGVRVATGFPGLLLVSLVAALLTVALTAVFLALAYHGPGHNTFFTVSGFAALPLLLASNAFVPLAAMPGWMAAVARLNPLTYANEASRQLVLGGWHPRLVGYLVGLSLFAAVCVTAASLAFRKQAGGAP</sequence>
<feature type="transmembrane region" description="Helical" evidence="6">
    <location>
        <begin position="119"/>
        <end position="144"/>
    </location>
</feature>
<comment type="similarity">
    <text evidence="6">Belongs to the ABC-2 integral membrane protein family.</text>
</comment>
<dbReference type="AlphaFoldDB" id="A0A2P8I0M6"/>
<evidence type="ECO:0000256" key="3">
    <source>
        <dbReference type="ARBA" id="ARBA00022989"/>
    </source>
</evidence>
<dbReference type="GO" id="GO:0140359">
    <property type="term" value="F:ABC-type transporter activity"/>
    <property type="evidence" value="ECO:0007669"/>
    <property type="project" value="InterPro"/>
</dbReference>
<keyword evidence="5" id="KW-0046">Antibiotic resistance</keyword>
<evidence type="ECO:0000256" key="6">
    <source>
        <dbReference type="RuleBase" id="RU361157"/>
    </source>
</evidence>
<dbReference type="PIRSF" id="PIRSF006648">
    <property type="entry name" value="DrrB"/>
    <property type="match status" value="1"/>
</dbReference>
<keyword evidence="3 6" id="KW-1133">Transmembrane helix</keyword>
<evidence type="ECO:0000313" key="9">
    <source>
        <dbReference type="Proteomes" id="UP000241118"/>
    </source>
</evidence>
<dbReference type="PROSITE" id="PS51012">
    <property type="entry name" value="ABC_TM2"/>
    <property type="match status" value="1"/>
</dbReference>
<comment type="subcellular location">
    <subcellularLocation>
        <location evidence="6">Cell membrane</location>
        <topology evidence="6">Multi-pass membrane protein</topology>
    </subcellularLocation>
    <subcellularLocation>
        <location evidence="1">Membrane</location>
        <topology evidence="1">Multi-pass membrane protein</topology>
    </subcellularLocation>
</comment>
<dbReference type="InterPro" id="IPR013525">
    <property type="entry name" value="ABC2_TM"/>
</dbReference>
<dbReference type="InterPro" id="IPR000412">
    <property type="entry name" value="ABC_2_transport"/>
</dbReference>
<dbReference type="PANTHER" id="PTHR43229:SF2">
    <property type="entry name" value="NODULATION PROTEIN J"/>
    <property type="match status" value="1"/>
</dbReference>
<feature type="domain" description="ABC transmembrane type-2" evidence="7">
    <location>
        <begin position="38"/>
        <end position="267"/>
    </location>
</feature>
<organism evidence="8 9">
    <name type="scientific">Saccharothrix carnea</name>
    <dbReference type="NCBI Taxonomy" id="1280637"/>
    <lineage>
        <taxon>Bacteria</taxon>
        <taxon>Bacillati</taxon>
        <taxon>Actinomycetota</taxon>
        <taxon>Actinomycetes</taxon>
        <taxon>Pseudonocardiales</taxon>
        <taxon>Pseudonocardiaceae</taxon>
        <taxon>Saccharothrix</taxon>
    </lineage>
</organism>